<dbReference type="Ensembl" id="ENSHHUT00000024042.1">
    <property type="protein sequence ID" value="ENSHHUP00000023168.1"/>
    <property type="gene ID" value="ENSHHUG00000014531.1"/>
</dbReference>
<evidence type="ECO:0000256" key="3">
    <source>
        <dbReference type="ARBA" id="ARBA00017980"/>
    </source>
</evidence>
<dbReference type="Proteomes" id="UP000314982">
    <property type="component" value="Unassembled WGS sequence"/>
</dbReference>
<reference evidence="17" key="1">
    <citation type="submission" date="2018-06" db="EMBL/GenBank/DDBJ databases">
        <title>Genome assembly of Danube salmon.</title>
        <authorList>
            <person name="Macqueen D.J."/>
            <person name="Gundappa M.K."/>
        </authorList>
    </citation>
    <scope>NUCLEOTIDE SEQUENCE [LARGE SCALE GENOMIC DNA]</scope>
</reference>
<comment type="subcellular location">
    <subcellularLocation>
        <location evidence="1">Secreted</location>
        <location evidence="1">Extracellular space</location>
        <location evidence="1">Extracellular matrix</location>
    </subcellularLocation>
    <subcellularLocation>
        <location evidence="14">Zona pellucida</location>
    </subcellularLocation>
    <subcellularLocation>
        <location evidence="14">Cell membrane</location>
        <topology evidence="14">Single-pass type I membrane protein</topology>
    </subcellularLocation>
</comment>
<dbReference type="GO" id="GO:0007339">
    <property type="term" value="P:binding of sperm to zona pellucida"/>
    <property type="evidence" value="ECO:0007669"/>
    <property type="project" value="UniProtKB-UniRule"/>
</dbReference>
<dbReference type="AlphaFoldDB" id="A0A4W5LBI6"/>
<feature type="domain" description="ZP" evidence="15">
    <location>
        <begin position="58"/>
        <end position="325"/>
    </location>
</feature>
<dbReference type="InterPro" id="IPR055355">
    <property type="entry name" value="ZP-C"/>
</dbReference>
<dbReference type="GO" id="GO:0035803">
    <property type="term" value="P:egg coat formation"/>
    <property type="evidence" value="ECO:0007669"/>
    <property type="project" value="UniProtKB-UniRule"/>
</dbReference>
<dbReference type="InterPro" id="IPR042235">
    <property type="entry name" value="ZP-C_dom"/>
</dbReference>
<evidence type="ECO:0000313" key="16">
    <source>
        <dbReference type="Ensembl" id="ENSHHUP00000023168.1"/>
    </source>
</evidence>
<dbReference type="InterPro" id="IPR048290">
    <property type="entry name" value="ZP_chr"/>
</dbReference>
<feature type="chain" id="PRO_5041487875" description="Zona pellucida sperm-binding protein 3" evidence="14">
    <location>
        <begin position="24"/>
        <end position="415"/>
    </location>
</feature>
<evidence type="ECO:0000259" key="15">
    <source>
        <dbReference type="PROSITE" id="PS51034"/>
    </source>
</evidence>
<reference evidence="16" key="2">
    <citation type="submission" date="2025-08" db="UniProtKB">
        <authorList>
            <consortium name="Ensembl"/>
        </authorList>
    </citation>
    <scope>IDENTIFICATION</scope>
</reference>
<keyword evidence="4 14" id="KW-1003">Cell membrane</keyword>
<evidence type="ECO:0000256" key="10">
    <source>
        <dbReference type="ARBA" id="ARBA00022989"/>
    </source>
</evidence>
<evidence type="ECO:0000256" key="7">
    <source>
        <dbReference type="ARBA" id="ARBA00022685"/>
    </source>
</evidence>
<organism evidence="16 17">
    <name type="scientific">Hucho hucho</name>
    <name type="common">huchen</name>
    <dbReference type="NCBI Taxonomy" id="62062"/>
    <lineage>
        <taxon>Eukaryota</taxon>
        <taxon>Metazoa</taxon>
        <taxon>Chordata</taxon>
        <taxon>Craniata</taxon>
        <taxon>Vertebrata</taxon>
        <taxon>Euteleostomi</taxon>
        <taxon>Actinopterygii</taxon>
        <taxon>Neopterygii</taxon>
        <taxon>Teleostei</taxon>
        <taxon>Protacanthopterygii</taxon>
        <taxon>Salmoniformes</taxon>
        <taxon>Salmonidae</taxon>
        <taxon>Salmoninae</taxon>
        <taxon>Hucho</taxon>
    </lineage>
</organism>
<dbReference type="GO" id="GO:0035805">
    <property type="term" value="C:egg coat"/>
    <property type="evidence" value="ECO:0007669"/>
    <property type="project" value="UniProtKB-SubCell"/>
</dbReference>
<dbReference type="FunFam" id="2.60.40.3210:FF:000001">
    <property type="entry name" value="Zona pellucida sperm-binding protein 3"/>
    <property type="match status" value="1"/>
</dbReference>
<dbReference type="FunFam" id="2.60.40.4100:FF:000002">
    <property type="entry name" value="Zona pellucida sperm-binding protein 3"/>
    <property type="match status" value="1"/>
</dbReference>
<keyword evidence="8" id="KW-0812">Transmembrane</keyword>
<dbReference type="InterPro" id="IPR055356">
    <property type="entry name" value="ZP-N"/>
</dbReference>
<keyword evidence="12 14" id="KW-1015">Disulfide bond</keyword>
<feature type="signal peptide" evidence="14">
    <location>
        <begin position="1"/>
        <end position="23"/>
    </location>
</feature>
<dbReference type="STRING" id="62062.ENSHHUP00000023168"/>
<evidence type="ECO:0000256" key="13">
    <source>
        <dbReference type="ARBA" id="ARBA00023180"/>
    </source>
</evidence>
<keyword evidence="13" id="KW-0325">Glycoprotein</keyword>
<comment type="PTM">
    <text evidence="14">Proteolytically cleaved before the transmembrane segment to yield the secreted ectodomain incorporated in the zona pellucida.</text>
</comment>
<keyword evidence="11" id="KW-0472">Membrane</keyword>
<dbReference type="Gene3D" id="2.60.40.3210">
    <property type="entry name" value="Zona pellucida, ZP-N domain"/>
    <property type="match status" value="1"/>
</dbReference>
<keyword evidence="17" id="KW-1185">Reference proteome</keyword>
<comment type="function">
    <text evidence="14">Component of the zona pellucida, an extracellular matrix surrounding oocytes which mediates sperm binding, induction of the acrosome reaction and prevents post-fertilization polyspermy. The zona pellucida is composed of 3 to 4 glycoproteins, ZP1, ZP2, ZP3, and ZP4. ZP3 is essential for sperm binding and zona matrix formation.</text>
</comment>
<reference evidence="16" key="3">
    <citation type="submission" date="2025-09" db="UniProtKB">
        <authorList>
            <consortium name="Ensembl"/>
        </authorList>
    </citation>
    <scope>IDENTIFICATION</scope>
</reference>
<evidence type="ECO:0000256" key="2">
    <source>
        <dbReference type="ARBA" id="ARBA00006735"/>
    </source>
</evidence>
<evidence type="ECO:0000256" key="1">
    <source>
        <dbReference type="ARBA" id="ARBA00004498"/>
    </source>
</evidence>
<dbReference type="Gene3D" id="2.60.40.4100">
    <property type="entry name" value="Zona pellucida, ZP-C domain"/>
    <property type="match status" value="1"/>
</dbReference>
<evidence type="ECO:0000256" key="12">
    <source>
        <dbReference type="ARBA" id="ARBA00023157"/>
    </source>
</evidence>
<proteinExistence type="inferred from homology"/>
<keyword evidence="10" id="KW-1133">Transmembrane helix</keyword>
<evidence type="ECO:0000256" key="11">
    <source>
        <dbReference type="ARBA" id="ARBA00023136"/>
    </source>
</evidence>
<dbReference type="PROSITE" id="PS51034">
    <property type="entry name" value="ZP_2"/>
    <property type="match status" value="1"/>
</dbReference>
<dbReference type="GeneTree" id="ENSGT01030000234567"/>
<protein>
    <recommendedName>
        <fullName evidence="3 14">Zona pellucida sperm-binding protein 3</fullName>
    </recommendedName>
</protein>
<dbReference type="Pfam" id="PF00100">
    <property type="entry name" value="Zona_pellucida"/>
    <property type="match status" value="1"/>
</dbReference>
<dbReference type="InterPro" id="IPR001507">
    <property type="entry name" value="ZP_dom"/>
</dbReference>
<name>A0A4W5LBI6_9TELE</name>
<evidence type="ECO:0000256" key="6">
    <source>
        <dbReference type="ARBA" id="ARBA00022530"/>
    </source>
</evidence>
<evidence type="ECO:0000256" key="5">
    <source>
        <dbReference type="ARBA" id="ARBA00022525"/>
    </source>
</evidence>
<dbReference type="GO" id="GO:0032190">
    <property type="term" value="F:acrosin binding"/>
    <property type="evidence" value="ECO:0007669"/>
    <property type="project" value="TreeGrafter"/>
</dbReference>
<evidence type="ECO:0000256" key="4">
    <source>
        <dbReference type="ARBA" id="ARBA00022475"/>
    </source>
</evidence>
<keyword evidence="5 14" id="KW-0964">Secreted</keyword>
<accession>A0A4W5LBI6</accession>
<dbReference type="GO" id="GO:0035804">
    <property type="term" value="F:structural constituent of egg coat"/>
    <property type="evidence" value="ECO:0007669"/>
    <property type="project" value="UniProtKB-UniRule"/>
</dbReference>
<dbReference type="PANTHER" id="PTHR11576">
    <property type="entry name" value="ZONA PELLUCIDA SPERM-BINDING PROTEIN 3"/>
    <property type="match status" value="1"/>
</dbReference>
<dbReference type="PRINTS" id="PR00023">
    <property type="entry name" value="ZPELLUCIDA"/>
</dbReference>
<keyword evidence="9 14" id="KW-0732">Signal</keyword>
<evidence type="ECO:0000256" key="14">
    <source>
        <dbReference type="RuleBase" id="RU367066"/>
    </source>
</evidence>
<comment type="similarity">
    <text evidence="2 14">Belongs to the ZP domain family. ZPC subfamily.</text>
</comment>
<dbReference type="SMART" id="SM00241">
    <property type="entry name" value="ZP"/>
    <property type="match status" value="1"/>
</dbReference>
<keyword evidence="7 14" id="KW-0165">Cleavage on pair of basic residues</keyword>
<keyword evidence="6 14" id="KW-0272">Extracellular matrix</keyword>
<comment type="domain">
    <text evidence="14">The ZP domain is involved in the polymerization of the ZP proteins to form the zona pellucida.</text>
</comment>
<sequence>MEFLQKTPWWVATLLSISLLADCYQSFNHRGNGYRDVSPAQSVKPSVEPTRPRTVLVKCHEDSLEVVVKADLFDMGILVDGSDLHLGFNKMGSKGVEDSCSAVPTGEAEFIIFAQLTACGTKLAFMEKELVYSNILSYSPAPSSGVVSLDSAVIPIECHYGKRYAVDGAALAPTWIPFASTVTAEDHLQFSLRFIMDDWRSERGSNAYFLGETIHLEAAVAMGNHMPLRVYVDHCVATATPDADSNPRHNFIEYYGCLTDAQLTGSKSRYMPRVQDDKLHIMLDAFKFYQEDSNLIFFTCHLKAVPAMFAVNSRSRACSFIENSWRSADGNDQVCISCVVSKRYAAPTAPMTTTNTKTTTHKPNSSSFRIRPGQCTELLQKVEPRSKKLYSGAWKRGTDTMEGGLRMMQSQSEAT</sequence>
<dbReference type="GO" id="GO:0005886">
    <property type="term" value="C:plasma membrane"/>
    <property type="evidence" value="ECO:0007669"/>
    <property type="project" value="UniProtKB-SubCell"/>
</dbReference>
<dbReference type="Pfam" id="PF23344">
    <property type="entry name" value="ZP-N"/>
    <property type="match status" value="1"/>
</dbReference>
<evidence type="ECO:0000256" key="8">
    <source>
        <dbReference type="ARBA" id="ARBA00022692"/>
    </source>
</evidence>
<evidence type="ECO:0000313" key="17">
    <source>
        <dbReference type="Proteomes" id="UP000314982"/>
    </source>
</evidence>
<evidence type="ECO:0000256" key="9">
    <source>
        <dbReference type="ARBA" id="ARBA00022729"/>
    </source>
</evidence>
<dbReference type="GO" id="GO:2000344">
    <property type="term" value="P:positive regulation of acrosome reaction"/>
    <property type="evidence" value="ECO:0007669"/>
    <property type="project" value="UniProtKB-UniRule"/>
</dbReference>
<dbReference type="PANTHER" id="PTHR11576:SF2">
    <property type="entry name" value="ZONA PELLUCIDA SPERM-BINDING PROTEIN 3"/>
    <property type="match status" value="1"/>
</dbReference>